<dbReference type="EC" id="2.7.12.2" evidence="8"/>
<evidence type="ECO:0000256" key="1">
    <source>
        <dbReference type="ARBA" id="ARBA00022527"/>
    </source>
</evidence>
<sequence>MACPPITIRIMTGEGAMDWAVEQPQDLLFSQVLEALSQIKSELQNSAFEYVDEDGERITVRSEEEMTSMLSQYIGSLPKQPHCEDVEPLMIFPKANKPTPKRNIHDLKVQTKDGGDSSAVESQIDQETGSRKRSGDIREILATGNINNMDLVQQEILGSGSFVTVYKAYHRTREKLMAVKVIPLDISYEAQKQIIAELEILNQCHSPVIIGFYGAYVMENRISICTEYMDGGSLEKHGKIPQMVLGRIAVSVVKGLQYLWSLKILHRDVKPSNILVNSDGQVKLCDFGVSVQVINHISKTFIGTNAYMAPERIKGLDYSIPSDVWSLGVTLFELACGEFPYESARKLAAKPMDLFNSIVQKAPPQLCQGAFPDSLVDFVSQCMKKEEQMRPAPHDLMRHPYVQLYNDHNFMSIIAAWVRSRIQEQQKQQQQQAQ</sequence>
<evidence type="ECO:0000256" key="12">
    <source>
        <dbReference type="SAM" id="MobiDB-lite"/>
    </source>
</evidence>
<name>R7UF31_CAPTE</name>
<comment type="catalytic activity">
    <reaction evidence="11">
        <text>L-tyrosyl-[protein] + ATP = O-phospho-L-tyrosyl-[protein] + ADP + H(+)</text>
        <dbReference type="Rhea" id="RHEA:10596"/>
        <dbReference type="Rhea" id="RHEA-COMP:10136"/>
        <dbReference type="Rhea" id="RHEA-COMP:20101"/>
        <dbReference type="ChEBI" id="CHEBI:15378"/>
        <dbReference type="ChEBI" id="CHEBI:30616"/>
        <dbReference type="ChEBI" id="CHEBI:46858"/>
        <dbReference type="ChEBI" id="CHEBI:61978"/>
        <dbReference type="ChEBI" id="CHEBI:456216"/>
        <dbReference type="EC" id="2.7.12.2"/>
    </reaction>
</comment>
<keyword evidence="1" id="KW-0723">Serine/threonine-protein kinase</keyword>
<evidence type="ECO:0000256" key="5">
    <source>
        <dbReference type="ARBA" id="ARBA00022777"/>
    </source>
</evidence>
<dbReference type="Gene3D" id="3.30.200.20">
    <property type="entry name" value="Phosphorylase Kinase, domain 1"/>
    <property type="match status" value="1"/>
</dbReference>
<dbReference type="InterPro" id="IPR008271">
    <property type="entry name" value="Ser/Thr_kinase_AS"/>
</dbReference>
<comment type="catalytic activity">
    <reaction evidence="9">
        <text>L-seryl-[protein] + ATP = O-phospho-L-seryl-[protein] + ADP + H(+)</text>
        <dbReference type="Rhea" id="RHEA:17989"/>
        <dbReference type="Rhea" id="RHEA-COMP:9863"/>
        <dbReference type="Rhea" id="RHEA-COMP:11604"/>
        <dbReference type="ChEBI" id="CHEBI:15378"/>
        <dbReference type="ChEBI" id="CHEBI:29999"/>
        <dbReference type="ChEBI" id="CHEBI:30616"/>
        <dbReference type="ChEBI" id="CHEBI:83421"/>
        <dbReference type="ChEBI" id="CHEBI:456216"/>
        <dbReference type="EC" id="2.7.12.2"/>
    </reaction>
</comment>
<dbReference type="Proteomes" id="UP000014760">
    <property type="component" value="Unassembled WGS sequence"/>
</dbReference>
<dbReference type="PROSITE" id="PS51745">
    <property type="entry name" value="PB1"/>
    <property type="match status" value="1"/>
</dbReference>
<feature type="region of interest" description="Disordered" evidence="12">
    <location>
        <begin position="109"/>
        <end position="133"/>
    </location>
</feature>
<keyword evidence="17" id="KW-1185">Reference proteome</keyword>
<dbReference type="Gene3D" id="3.10.20.90">
    <property type="entry name" value="Phosphatidylinositol 3-kinase Catalytic Subunit, Chain A, domain 1"/>
    <property type="match status" value="1"/>
</dbReference>
<dbReference type="SMART" id="SM00220">
    <property type="entry name" value="S_TKc"/>
    <property type="match status" value="1"/>
</dbReference>
<dbReference type="PANTHER" id="PTHR48013">
    <property type="entry name" value="DUAL SPECIFICITY MITOGEN-ACTIVATED PROTEIN KINASE KINASE 5-RELATED"/>
    <property type="match status" value="1"/>
</dbReference>
<dbReference type="SUPFAM" id="SSF56112">
    <property type="entry name" value="Protein kinase-like (PK-like)"/>
    <property type="match status" value="1"/>
</dbReference>
<proteinExistence type="inferred from homology"/>
<reference evidence="16" key="3">
    <citation type="submission" date="2015-06" db="UniProtKB">
        <authorList>
            <consortium name="EnsemblMetazoa"/>
        </authorList>
    </citation>
    <scope>IDENTIFICATION</scope>
</reference>
<evidence type="ECO:0000313" key="16">
    <source>
        <dbReference type="EnsemblMetazoa" id="CapteP173814"/>
    </source>
</evidence>
<dbReference type="AlphaFoldDB" id="R7UF31"/>
<dbReference type="EnsemblMetazoa" id="CapteT173814">
    <property type="protein sequence ID" value="CapteP173814"/>
    <property type="gene ID" value="CapteG173814"/>
</dbReference>
<dbReference type="OMA" id="ANDCTQV"/>
<dbReference type="PANTHER" id="PTHR48013:SF9">
    <property type="entry name" value="DUAL SPECIFICITY MITOGEN-ACTIVATED PROTEIN KINASE KINASE 5"/>
    <property type="match status" value="1"/>
</dbReference>
<evidence type="ECO:0000259" key="14">
    <source>
        <dbReference type="PROSITE" id="PS51745"/>
    </source>
</evidence>
<dbReference type="PROSITE" id="PS00108">
    <property type="entry name" value="PROTEIN_KINASE_ST"/>
    <property type="match status" value="1"/>
</dbReference>
<keyword evidence="6" id="KW-0067">ATP-binding</keyword>
<dbReference type="EMBL" id="AMQN01008042">
    <property type="status" value="NOT_ANNOTATED_CDS"/>
    <property type="molecule type" value="Genomic_DNA"/>
</dbReference>
<dbReference type="Pfam" id="PF00069">
    <property type="entry name" value="Pkinase"/>
    <property type="match status" value="1"/>
</dbReference>
<dbReference type="STRING" id="283909.R7UF31"/>
<gene>
    <name evidence="15" type="ORF">CAPTEDRAFT_173814</name>
</gene>
<evidence type="ECO:0000256" key="3">
    <source>
        <dbReference type="ARBA" id="ARBA00022679"/>
    </source>
</evidence>
<accession>R7UF31</accession>
<keyword evidence="4" id="KW-0547">Nucleotide-binding</keyword>
<dbReference type="Gene3D" id="1.10.510.10">
    <property type="entry name" value="Transferase(Phosphotransferase) domain 1"/>
    <property type="match status" value="1"/>
</dbReference>
<dbReference type="EMBL" id="KB302059">
    <property type="protein sequence ID" value="ELU04825.1"/>
    <property type="molecule type" value="Genomic_DNA"/>
</dbReference>
<dbReference type="FunFam" id="1.10.510.10:FF:000921">
    <property type="entry name" value="Serine/threonine-protein kinase STE7"/>
    <property type="match status" value="1"/>
</dbReference>
<evidence type="ECO:0000313" key="15">
    <source>
        <dbReference type="EMBL" id="ELU04825.1"/>
    </source>
</evidence>
<comment type="similarity">
    <text evidence="7">Belongs to the protein kinase superfamily. STE Ser/Thr protein kinase family. MAP kinase kinase subfamily.</text>
</comment>
<dbReference type="HOGENOM" id="CLU_000288_2_0_1"/>
<reference evidence="17" key="1">
    <citation type="submission" date="2012-12" db="EMBL/GenBank/DDBJ databases">
        <authorList>
            <person name="Hellsten U."/>
            <person name="Grimwood J."/>
            <person name="Chapman J.A."/>
            <person name="Shapiro H."/>
            <person name="Aerts A."/>
            <person name="Otillar R.P."/>
            <person name="Terry A.Y."/>
            <person name="Boore J.L."/>
            <person name="Simakov O."/>
            <person name="Marletaz F."/>
            <person name="Cho S.-J."/>
            <person name="Edsinger-Gonzales E."/>
            <person name="Havlak P."/>
            <person name="Kuo D.-H."/>
            <person name="Larsson T."/>
            <person name="Lv J."/>
            <person name="Arendt D."/>
            <person name="Savage R."/>
            <person name="Osoegawa K."/>
            <person name="de Jong P."/>
            <person name="Lindberg D.R."/>
            <person name="Seaver E.C."/>
            <person name="Weisblat D.A."/>
            <person name="Putnam N.H."/>
            <person name="Grigoriev I.V."/>
            <person name="Rokhsar D.S."/>
        </authorList>
    </citation>
    <scope>NUCLEOTIDE SEQUENCE</scope>
    <source>
        <strain evidence="17">I ESC-2004</strain>
    </source>
</reference>
<dbReference type="GO" id="GO:0004708">
    <property type="term" value="F:MAP kinase kinase activity"/>
    <property type="evidence" value="ECO:0007669"/>
    <property type="project" value="UniProtKB-EC"/>
</dbReference>
<keyword evidence="2" id="KW-0597">Phosphoprotein</keyword>
<dbReference type="FunFam" id="3.30.200.20:FF:000040">
    <property type="entry name" value="Dual specificity mitogen-activated protein kinase kinase"/>
    <property type="match status" value="1"/>
</dbReference>
<evidence type="ECO:0000256" key="2">
    <source>
        <dbReference type="ARBA" id="ARBA00022553"/>
    </source>
</evidence>
<dbReference type="OrthoDB" id="10252354at2759"/>
<dbReference type="PROSITE" id="PS50011">
    <property type="entry name" value="PROTEIN_KINASE_DOM"/>
    <property type="match status" value="1"/>
</dbReference>
<organism evidence="15">
    <name type="scientific">Capitella teleta</name>
    <name type="common">Polychaete worm</name>
    <dbReference type="NCBI Taxonomy" id="283909"/>
    <lineage>
        <taxon>Eukaryota</taxon>
        <taxon>Metazoa</taxon>
        <taxon>Spiralia</taxon>
        <taxon>Lophotrochozoa</taxon>
        <taxon>Annelida</taxon>
        <taxon>Polychaeta</taxon>
        <taxon>Sedentaria</taxon>
        <taxon>Scolecida</taxon>
        <taxon>Capitellidae</taxon>
        <taxon>Capitella</taxon>
    </lineage>
</organism>
<feature type="domain" description="Protein kinase" evidence="13">
    <location>
        <begin position="151"/>
        <end position="402"/>
    </location>
</feature>
<protein>
    <recommendedName>
        <fullName evidence="8">mitogen-activated protein kinase kinase</fullName>
        <ecNumber evidence="8">2.7.12.2</ecNumber>
    </recommendedName>
</protein>
<dbReference type="GO" id="GO:0004674">
    <property type="term" value="F:protein serine/threonine kinase activity"/>
    <property type="evidence" value="ECO:0007669"/>
    <property type="project" value="UniProtKB-KW"/>
</dbReference>
<feature type="domain" description="PB1" evidence="14">
    <location>
        <begin position="5"/>
        <end position="96"/>
    </location>
</feature>
<keyword evidence="5" id="KW-0418">Kinase</keyword>
<evidence type="ECO:0000313" key="17">
    <source>
        <dbReference type="Proteomes" id="UP000014760"/>
    </source>
</evidence>
<dbReference type="Pfam" id="PF00564">
    <property type="entry name" value="PB1"/>
    <property type="match status" value="1"/>
</dbReference>
<dbReference type="InterPro" id="IPR000719">
    <property type="entry name" value="Prot_kinase_dom"/>
</dbReference>
<reference evidence="15 17" key="2">
    <citation type="journal article" date="2013" name="Nature">
        <title>Insights into bilaterian evolution from three spiralian genomes.</title>
        <authorList>
            <person name="Simakov O."/>
            <person name="Marletaz F."/>
            <person name="Cho S.J."/>
            <person name="Edsinger-Gonzales E."/>
            <person name="Havlak P."/>
            <person name="Hellsten U."/>
            <person name="Kuo D.H."/>
            <person name="Larsson T."/>
            <person name="Lv J."/>
            <person name="Arendt D."/>
            <person name="Savage R."/>
            <person name="Osoegawa K."/>
            <person name="de Jong P."/>
            <person name="Grimwood J."/>
            <person name="Chapman J.A."/>
            <person name="Shapiro H."/>
            <person name="Aerts A."/>
            <person name="Otillar R.P."/>
            <person name="Terry A.Y."/>
            <person name="Boore J.L."/>
            <person name="Grigoriev I.V."/>
            <person name="Lindberg D.R."/>
            <person name="Seaver E.C."/>
            <person name="Weisblat D.A."/>
            <person name="Putnam N.H."/>
            <person name="Rokhsar D.S."/>
        </authorList>
    </citation>
    <scope>NUCLEOTIDE SEQUENCE</scope>
    <source>
        <strain evidence="15 17">I ESC-2004</strain>
    </source>
</reference>
<dbReference type="InterPro" id="IPR011009">
    <property type="entry name" value="Kinase-like_dom_sf"/>
</dbReference>
<evidence type="ECO:0000256" key="10">
    <source>
        <dbReference type="ARBA" id="ARBA00049299"/>
    </source>
</evidence>
<keyword evidence="3" id="KW-0808">Transferase</keyword>
<evidence type="ECO:0000256" key="11">
    <source>
        <dbReference type="ARBA" id="ARBA00051693"/>
    </source>
</evidence>
<dbReference type="GO" id="GO:0005524">
    <property type="term" value="F:ATP binding"/>
    <property type="evidence" value="ECO:0007669"/>
    <property type="project" value="UniProtKB-KW"/>
</dbReference>
<evidence type="ECO:0000256" key="7">
    <source>
        <dbReference type="ARBA" id="ARBA00038035"/>
    </source>
</evidence>
<evidence type="ECO:0000256" key="8">
    <source>
        <dbReference type="ARBA" id="ARBA00038999"/>
    </source>
</evidence>
<evidence type="ECO:0000256" key="9">
    <source>
        <dbReference type="ARBA" id="ARBA00049014"/>
    </source>
</evidence>
<comment type="catalytic activity">
    <reaction evidence="10">
        <text>L-threonyl-[protein] + ATP = O-phospho-L-threonyl-[protein] + ADP + H(+)</text>
        <dbReference type="Rhea" id="RHEA:46608"/>
        <dbReference type="Rhea" id="RHEA-COMP:11060"/>
        <dbReference type="Rhea" id="RHEA-COMP:11605"/>
        <dbReference type="ChEBI" id="CHEBI:15378"/>
        <dbReference type="ChEBI" id="CHEBI:30013"/>
        <dbReference type="ChEBI" id="CHEBI:30616"/>
        <dbReference type="ChEBI" id="CHEBI:61977"/>
        <dbReference type="ChEBI" id="CHEBI:456216"/>
        <dbReference type="EC" id="2.7.12.2"/>
    </reaction>
</comment>
<evidence type="ECO:0000256" key="6">
    <source>
        <dbReference type="ARBA" id="ARBA00022840"/>
    </source>
</evidence>
<evidence type="ECO:0000256" key="4">
    <source>
        <dbReference type="ARBA" id="ARBA00022741"/>
    </source>
</evidence>
<dbReference type="SUPFAM" id="SSF54277">
    <property type="entry name" value="CAD &amp; PB1 domains"/>
    <property type="match status" value="1"/>
</dbReference>
<dbReference type="InterPro" id="IPR053793">
    <property type="entry name" value="PB1-like"/>
</dbReference>
<dbReference type="InterPro" id="IPR000270">
    <property type="entry name" value="PB1_dom"/>
</dbReference>
<evidence type="ECO:0000259" key="13">
    <source>
        <dbReference type="PROSITE" id="PS50011"/>
    </source>
</evidence>